<dbReference type="Pfam" id="PF05065">
    <property type="entry name" value="Phage_capsid"/>
    <property type="match status" value="1"/>
</dbReference>
<protein>
    <submittedName>
        <fullName evidence="4">Major_cap_HK97, phage major capsid protein, HK97 family</fullName>
    </submittedName>
</protein>
<dbReference type="InterPro" id="IPR054612">
    <property type="entry name" value="Phage_capsid-like_C"/>
</dbReference>
<keyword evidence="2" id="KW-0946">Virion</keyword>
<gene>
    <name evidence="4" type="ORF">UFOVP1136_24</name>
    <name evidence="5" type="ORF">UFOVP1497_10</name>
</gene>
<dbReference type="GO" id="GO:0044423">
    <property type="term" value="C:virion component"/>
    <property type="evidence" value="ECO:0007669"/>
    <property type="project" value="UniProtKB-KW"/>
</dbReference>
<sequence>MKLSEMYEKRKALSGEIDLLTNGTTKLDATNESRAAAMLDELDNMDSEIRRVGLRDRLDAGGITSNAQTGRPAQSHKTEFRDWIAGGFRENNEFEMRDSGVAEFGATTTIASPLFTQMMNRMSVIRPLATVITTDSGAPLRFYRQTSQFAVATTAVAEAGAYVSKDVATDAVDFTPTKMGFFTNVSNEALTDMVYDVASETIRQHAELHATNRDLSYSNAAYAAFAQRIFDFTAAIGNANSKITTASTNITLAEATSAIYGSGLNPMYLANACWVIPTSTWAGIIAQASTSVPTFGQGANYSLARDGAGMSFLGYPVYISANLPQNALTQTGYGVFGDVQRGYRIVEVNGVPFLADPYSAASTGQVRFLSTTRSSAKIIDRNAMVSLKML</sequence>
<dbReference type="NCBIfam" id="TIGR01554">
    <property type="entry name" value="major_cap_HK97"/>
    <property type="match status" value="1"/>
</dbReference>
<dbReference type="InterPro" id="IPR024455">
    <property type="entry name" value="Phage_capsid"/>
</dbReference>
<evidence type="ECO:0000259" key="3">
    <source>
        <dbReference type="Pfam" id="PF05065"/>
    </source>
</evidence>
<evidence type="ECO:0000256" key="2">
    <source>
        <dbReference type="ARBA" id="ARBA00022844"/>
    </source>
</evidence>
<feature type="domain" description="Phage capsid-like C-terminal" evidence="3">
    <location>
        <begin position="113"/>
        <end position="388"/>
    </location>
</feature>
<evidence type="ECO:0000313" key="5">
    <source>
        <dbReference type="EMBL" id="CAB4217005.1"/>
    </source>
</evidence>
<comment type="subcellular location">
    <subcellularLocation>
        <location evidence="1">Virion</location>
    </subcellularLocation>
</comment>
<accession>A0A6J5QTU4</accession>
<organism evidence="4">
    <name type="scientific">uncultured Caudovirales phage</name>
    <dbReference type="NCBI Taxonomy" id="2100421"/>
    <lineage>
        <taxon>Viruses</taxon>
        <taxon>Duplodnaviria</taxon>
        <taxon>Heunggongvirae</taxon>
        <taxon>Uroviricota</taxon>
        <taxon>Caudoviricetes</taxon>
        <taxon>Peduoviridae</taxon>
        <taxon>Maltschvirus</taxon>
        <taxon>Maltschvirus maltsch</taxon>
    </lineage>
</organism>
<name>A0A6J5QTU4_9CAUD</name>
<evidence type="ECO:0000313" key="4">
    <source>
        <dbReference type="EMBL" id="CAB4185977.1"/>
    </source>
</evidence>
<dbReference type="SUPFAM" id="SSF56563">
    <property type="entry name" value="Major capsid protein gp5"/>
    <property type="match status" value="1"/>
</dbReference>
<proteinExistence type="predicted"/>
<dbReference type="EMBL" id="LR797446">
    <property type="protein sequence ID" value="CAB4217005.1"/>
    <property type="molecule type" value="Genomic_DNA"/>
</dbReference>
<dbReference type="EMBL" id="LR797081">
    <property type="protein sequence ID" value="CAB4185977.1"/>
    <property type="molecule type" value="Genomic_DNA"/>
</dbReference>
<evidence type="ECO:0000256" key="1">
    <source>
        <dbReference type="ARBA" id="ARBA00004328"/>
    </source>
</evidence>
<reference evidence="4" key="1">
    <citation type="submission" date="2020-05" db="EMBL/GenBank/DDBJ databases">
        <authorList>
            <person name="Chiriac C."/>
            <person name="Salcher M."/>
            <person name="Ghai R."/>
            <person name="Kavagutti S V."/>
        </authorList>
    </citation>
    <scope>NUCLEOTIDE SEQUENCE</scope>
</reference>